<proteinExistence type="inferred from homology"/>
<dbReference type="SUPFAM" id="SSF51412">
    <property type="entry name" value="Inosine monophosphate dehydrogenase (IMPDH)"/>
    <property type="match status" value="1"/>
</dbReference>
<reference evidence="6 7" key="1">
    <citation type="journal article" date="2009" name="Int. J. Syst. Evol. Microbiol.">
        <title>Janibacter hoylei sp. nov., Bacillus isronensis sp. nov. and Bacillus aryabhattai sp. nov., isolated from cryotubes used for collecting air from the upper atmosphere.</title>
        <authorList>
            <person name="Shivaji S."/>
            <person name="Chaturvedi P."/>
            <person name="Begum Z."/>
            <person name="Pindi P.K."/>
            <person name="Manorama R."/>
            <person name="Padmanaban D.A."/>
            <person name="Shouche Y.S."/>
            <person name="Pawar S."/>
            <person name="Vaishampayan P."/>
            <person name="Dutt C.B."/>
            <person name="Datta G.N."/>
            <person name="Manchanda R.K."/>
            <person name="Rao U.R."/>
            <person name="Bhargava P.M."/>
            <person name="Narlikar J.V."/>
        </authorList>
    </citation>
    <scope>NUCLEOTIDE SEQUENCE [LARGE SCALE GENOMIC DNA]</scope>
    <source>
        <strain evidence="6 7">PVAS-1</strain>
    </source>
</reference>
<dbReference type="InterPro" id="IPR013785">
    <property type="entry name" value="Aldolase_TIM"/>
</dbReference>
<dbReference type="RefSeq" id="WP_040881003.1">
    <property type="nucleotide sequence ID" value="NZ_ALWX01000023.1"/>
</dbReference>
<comment type="caution">
    <text evidence="6">The sequence shown here is derived from an EMBL/GenBank/DDBJ whole genome shotgun (WGS) entry which is preliminary data.</text>
</comment>
<dbReference type="PANTHER" id="PTHR42747:SF4">
    <property type="entry name" value="BLR1330 PROTEIN"/>
    <property type="match status" value="1"/>
</dbReference>
<dbReference type="OrthoDB" id="9778912at2"/>
<dbReference type="EMBL" id="PIPF01000005">
    <property type="protein sequence ID" value="RWU84289.1"/>
    <property type="molecule type" value="Genomic_DNA"/>
</dbReference>
<evidence type="ECO:0000256" key="3">
    <source>
        <dbReference type="ARBA" id="ARBA00022643"/>
    </source>
</evidence>
<dbReference type="CDD" id="cd04730">
    <property type="entry name" value="NPD_like"/>
    <property type="match status" value="1"/>
</dbReference>
<protein>
    <submittedName>
        <fullName evidence="6">Nitronate monooxygenase</fullName>
    </submittedName>
</protein>
<dbReference type="AlphaFoldDB" id="A0A444B7A2"/>
<dbReference type="Gene3D" id="3.20.20.70">
    <property type="entry name" value="Aldolase class I"/>
    <property type="match status" value="1"/>
</dbReference>
<evidence type="ECO:0000256" key="4">
    <source>
        <dbReference type="ARBA" id="ARBA00023002"/>
    </source>
</evidence>
<evidence type="ECO:0000256" key="5">
    <source>
        <dbReference type="ARBA" id="ARBA00023033"/>
    </source>
</evidence>
<keyword evidence="3" id="KW-0288">FMN</keyword>
<dbReference type="PANTHER" id="PTHR42747">
    <property type="entry name" value="NITRONATE MONOOXYGENASE-RELATED"/>
    <property type="match status" value="1"/>
</dbReference>
<keyword evidence="4" id="KW-0560">Oxidoreductase</keyword>
<keyword evidence="2" id="KW-0285">Flavoprotein</keyword>
<dbReference type="Pfam" id="PF03060">
    <property type="entry name" value="NMO"/>
    <property type="match status" value="1"/>
</dbReference>
<sequence length="330" mass="34438">MTMPQQLQGRLRLPIISAPMFLGSGVDLVVGACRAGVVGTFPALNLRTTEDFDAWLTQIETALAEPDPSGRPPAPFGVNFIVHHTNKRIEADLGQIVAHEVPIVITSLGAAREVVEAVHSYGGLVFHDVTNAKHAAKAAEAGVDGLILVSAGAGGHAGGLNPFALITEVRAVWDGPLVLGGALSTGRDVLAAQAAGADLAYMGTRFLATTESLVAQEYRDMIVDHTAEQIVYTPSISSIPASFLRGSIVAAGLDPDALPVPERVDLAHVTNPHTEESQATTTAPKAWKDVWSAGQSVAGIDSVVPVAELVDQLEAEYTQAKGELLAVLGE</sequence>
<dbReference type="FunFam" id="3.20.20.70:FF:000210">
    <property type="entry name" value="2-nitropropane dioxygenase"/>
    <property type="match status" value="1"/>
</dbReference>
<comment type="similarity">
    <text evidence="1">Belongs to the nitronate monooxygenase family. NMO class I subfamily.</text>
</comment>
<keyword evidence="5 6" id="KW-0503">Monooxygenase</keyword>
<evidence type="ECO:0000313" key="6">
    <source>
        <dbReference type="EMBL" id="RWU84289.1"/>
    </source>
</evidence>
<evidence type="ECO:0000313" key="7">
    <source>
        <dbReference type="Proteomes" id="UP000288711"/>
    </source>
</evidence>
<accession>A0A444B7A2</accession>
<evidence type="ECO:0000256" key="2">
    <source>
        <dbReference type="ARBA" id="ARBA00022630"/>
    </source>
</evidence>
<keyword evidence="7" id="KW-1185">Reference proteome</keyword>
<dbReference type="InterPro" id="IPR004136">
    <property type="entry name" value="NMO"/>
</dbReference>
<evidence type="ECO:0000256" key="1">
    <source>
        <dbReference type="ARBA" id="ARBA00009881"/>
    </source>
</evidence>
<dbReference type="Proteomes" id="UP000288711">
    <property type="component" value="Unassembled WGS sequence"/>
</dbReference>
<dbReference type="GO" id="GO:0018580">
    <property type="term" value="F:nitronate monooxygenase activity"/>
    <property type="evidence" value="ECO:0007669"/>
    <property type="project" value="InterPro"/>
</dbReference>
<gene>
    <name evidence="6" type="ORF">CWN80_05560</name>
</gene>
<name>A0A444B7A2_9MICO</name>
<organism evidence="6 7">
    <name type="scientific">Janibacter hoylei PVAS-1</name>
    <dbReference type="NCBI Taxonomy" id="1210046"/>
    <lineage>
        <taxon>Bacteria</taxon>
        <taxon>Bacillati</taxon>
        <taxon>Actinomycetota</taxon>
        <taxon>Actinomycetes</taxon>
        <taxon>Micrococcales</taxon>
        <taxon>Intrasporangiaceae</taxon>
        <taxon>Janibacter</taxon>
    </lineage>
</organism>